<comment type="caution">
    <text evidence="2">The sequence shown here is derived from an EMBL/GenBank/DDBJ whole genome shotgun (WGS) entry which is preliminary data.</text>
</comment>
<organism evidence="2 3">
    <name type="scientific">Dichanthelium oligosanthes</name>
    <dbReference type="NCBI Taxonomy" id="888268"/>
    <lineage>
        <taxon>Eukaryota</taxon>
        <taxon>Viridiplantae</taxon>
        <taxon>Streptophyta</taxon>
        <taxon>Embryophyta</taxon>
        <taxon>Tracheophyta</taxon>
        <taxon>Spermatophyta</taxon>
        <taxon>Magnoliopsida</taxon>
        <taxon>Liliopsida</taxon>
        <taxon>Poales</taxon>
        <taxon>Poaceae</taxon>
        <taxon>PACMAD clade</taxon>
        <taxon>Panicoideae</taxon>
        <taxon>Panicodae</taxon>
        <taxon>Paniceae</taxon>
        <taxon>Dichantheliinae</taxon>
        <taxon>Dichanthelium</taxon>
    </lineage>
</organism>
<sequence>MFHDGPITKAQLHPPSSPNRIEFSLASRQPLETLAPSIPPPPRSDLAIPAAVAAMASGGNPNPTGAPSQPCPPHPQQQQPPPGGSPATPMNYLRPPSIAGSPFQGLFHTPPHHNPAF</sequence>
<gene>
    <name evidence="2" type="ORF">BAE44_0025047</name>
</gene>
<dbReference type="Proteomes" id="UP000095767">
    <property type="component" value="Unassembled WGS sequence"/>
</dbReference>
<dbReference type="EMBL" id="LWDX02071753">
    <property type="protein sequence ID" value="OEL13935.1"/>
    <property type="molecule type" value="Genomic_DNA"/>
</dbReference>
<protein>
    <submittedName>
        <fullName evidence="2">Uncharacterized protein</fullName>
    </submittedName>
</protein>
<feature type="compositionally biased region" description="Pro residues" evidence="1">
    <location>
        <begin position="69"/>
        <end position="84"/>
    </location>
</feature>
<feature type="region of interest" description="Disordered" evidence="1">
    <location>
        <begin position="1"/>
        <end position="117"/>
    </location>
</feature>
<dbReference type="AlphaFoldDB" id="A0A1E5UMC5"/>
<evidence type="ECO:0000313" key="2">
    <source>
        <dbReference type="EMBL" id="OEL13935.1"/>
    </source>
</evidence>
<proteinExistence type="predicted"/>
<evidence type="ECO:0000256" key="1">
    <source>
        <dbReference type="SAM" id="MobiDB-lite"/>
    </source>
</evidence>
<accession>A0A1E5UMC5</accession>
<keyword evidence="3" id="KW-1185">Reference proteome</keyword>
<evidence type="ECO:0000313" key="3">
    <source>
        <dbReference type="Proteomes" id="UP000095767"/>
    </source>
</evidence>
<name>A0A1E5UMC5_9POAL</name>
<dbReference type="STRING" id="888268.A0A1E5UMC5"/>
<reference evidence="2 3" key="1">
    <citation type="submission" date="2016-09" db="EMBL/GenBank/DDBJ databases">
        <title>The draft genome of Dichanthelium oligosanthes: A C3 panicoid grass species.</title>
        <authorList>
            <person name="Studer A.J."/>
            <person name="Schnable J.C."/>
            <person name="Brutnell T.P."/>
        </authorList>
    </citation>
    <scope>NUCLEOTIDE SEQUENCE [LARGE SCALE GENOMIC DNA]</scope>
    <source>
        <strain evidence="3">cv. Kellogg 1175</strain>
        <tissue evidence="2">Leaf</tissue>
    </source>
</reference>